<reference evidence="2" key="1">
    <citation type="submission" date="2020-02" db="EMBL/GenBank/DDBJ databases">
        <authorList>
            <person name="Meier V. D."/>
        </authorList>
    </citation>
    <scope>NUCLEOTIDE SEQUENCE</scope>
    <source>
        <strain evidence="2">AVDCRST_MAG16</strain>
    </source>
</reference>
<gene>
    <name evidence="2" type="ORF">AVDCRST_MAG16-1803</name>
</gene>
<feature type="region of interest" description="Disordered" evidence="1">
    <location>
        <begin position="1"/>
        <end position="24"/>
    </location>
</feature>
<evidence type="ECO:0000313" key="2">
    <source>
        <dbReference type="EMBL" id="CAA9340633.1"/>
    </source>
</evidence>
<feature type="region of interest" description="Disordered" evidence="1">
    <location>
        <begin position="158"/>
        <end position="193"/>
    </location>
</feature>
<feature type="region of interest" description="Disordered" evidence="1">
    <location>
        <begin position="220"/>
        <end position="295"/>
    </location>
</feature>
<protein>
    <submittedName>
        <fullName evidence="2">Uncharacterized protein</fullName>
    </submittedName>
</protein>
<dbReference type="AlphaFoldDB" id="A0A6J4LT10"/>
<proteinExistence type="predicted"/>
<sequence length="308" mass="32769">MHDRTVLAPLHVQPHGRAGGPQADAVRTDRGAAQLRHEPSGPVEHAGGELRVGREVLVPHGRAAADDDVVGARQHVRQLAADLLLVDEPPGQTGVVQDDDLTAHGVQVAVGGQLTGAQSAAVDDEPVGGQGVQRPLRQAAAGPVQPLLEEPQVARHVDHRDGQREGVAVAGCRVPDGTQLDEPGEGLGPRRPGRRLRVQQHPLAQQHPGGGLVVVQPHQLQQRGASPGRHPVGRLGPVGQPQTSRDGRRRRRRQVARHHLDGVPGLGQAHGARQAEDSRADHDDRPRRCRRQDRTCGTGATTTALFCT</sequence>
<feature type="compositionally biased region" description="Basic residues" evidence="1">
    <location>
        <begin position="247"/>
        <end position="257"/>
    </location>
</feature>
<dbReference type="EMBL" id="CADCUE010000158">
    <property type="protein sequence ID" value="CAA9340633.1"/>
    <property type="molecule type" value="Genomic_DNA"/>
</dbReference>
<name>A0A6J4LT10_9ACTN</name>
<evidence type="ECO:0000256" key="1">
    <source>
        <dbReference type="SAM" id="MobiDB-lite"/>
    </source>
</evidence>
<feature type="compositionally biased region" description="Basic and acidic residues" evidence="1">
    <location>
        <begin position="273"/>
        <end position="286"/>
    </location>
</feature>
<accession>A0A6J4LT10</accession>
<organism evidence="2">
    <name type="scientific">uncultured Frankineae bacterium</name>
    <dbReference type="NCBI Taxonomy" id="437475"/>
    <lineage>
        <taxon>Bacteria</taxon>
        <taxon>Bacillati</taxon>
        <taxon>Actinomycetota</taxon>
        <taxon>Actinomycetes</taxon>
        <taxon>Frankiales</taxon>
        <taxon>environmental samples</taxon>
    </lineage>
</organism>